<dbReference type="InterPro" id="IPR019401">
    <property type="entry name" value="Znf_CHCC"/>
</dbReference>
<keyword evidence="2" id="KW-0830">Ubiquinone</keyword>
<protein>
    <submittedName>
        <fullName evidence="2">NADH:ubiquinone oxidoreductase</fullName>
    </submittedName>
</protein>
<evidence type="ECO:0000313" key="2">
    <source>
        <dbReference type="EMBL" id="OEY86763.1"/>
    </source>
</evidence>
<accession>A0A1E7QJY0</accession>
<dbReference type="RefSeq" id="WP_070064933.1">
    <property type="nucleotide sequence ID" value="NZ_MJMG01000005.1"/>
</dbReference>
<reference evidence="2 3" key="1">
    <citation type="submission" date="2016-09" db="EMBL/GenBank/DDBJ databases">
        <title>Genomic evidence for plant-parasitic nematodes as the earliest Wolbachia hosts.</title>
        <authorList>
            <person name="Brown A.M."/>
            <person name="Wasala S.K."/>
            <person name="Howe D.K."/>
            <person name="Peetz A.B."/>
            <person name="Zasada I.A."/>
            <person name="Denver D.R."/>
        </authorList>
    </citation>
    <scope>NUCLEOTIDE SEQUENCE [LARGE SCALE GENOMIC DNA]</scope>
    <source>
        <strain evidence="3">wPpe</strain>
    </source>
</reference>
<gene>
    <name evidence="2" type="ORF">BIY23_01870</name>
</gene>
<organism evidence="2 3">
    <name type="scientific">Wolbachia pipientis</name>
    <dbReference type="NCBI Taxonomy" id="955"/>
    <lineage>
        <taxon>Bacteria</taxon>
        <taxon>Pseudomonadati</taxon>
        <taxon>Pseudomonadota</taxon>
        <taxon>Alphaproteobacteria</taxon>
        <taxon>Rickettsiales</taxon>
        <taxon>Anaplasmataceae</taxon>
        <taxon>Wolbachieae</taxon>
        <taxon>Wolbachia</taxon>
    </lineage>
</organism>
<dbReference type="Pfam" id="PF10276">
    <property type="entry name" value="zf-CHCC"/>
    <property type="match status" value="1"/>
</dbReference>
<comment type="caution">
    <text evidence="2">The sequence shown here is derived from an EMBL/GenBank/DDBJ whole genome shotgun (WGS) entry which is preliminary data.</text>
</comment>
<dbReference type="Proteomes" id="UP000175679">
    <property type="component" value="Unassembled WGS sequence"/>
</dbReference>
<name>A0A1E7QJY0_WOLPI</name>
<dbReference type="Gene3D" id="2.60.260.40">
    <property type="entry name" value="q5lls5 like domains"/>
    <property type="match status" value="1"/>
</dbReference>
<dbReference type="OrthoDB" id="9807344at2"/>
<dbReference type="AlphaFoldDB" id="A0A1E7QJY0"/>
<proteinExistence type="predicted"/>
<evidence type="ECO:0000259" key="1">
    <source>
        <dbReference type="Pfam" id="PF10276"/>
    </source>
</evidence>
<keyword evidence="3" id="KW-1185">Reference proteome</keyword>
<evidence type="ECO:0000313" key="3">
    <source>
        <dbReference type="Proteomes" id="UP000175679"/>
    </source>
</evidence>
<sequence>MQEIKFSEAQEIKVNSKKVCCNGRNGNDGDSSGHPIIYLDVEEEEPTRCPYCSQVFVYDCTVEQIELTE</sequence>
<feature type="domain" description="Zinc finger CHCC-type" evidence="1">
    <location>
        <begin position="17"/>
        <end position="56"/>
    </location>
</feature>
<dbReference type="EMBL" id="MJMG01000005">
    <property type="protein sequence ID" value="OEY86763.1"/>
    <property type="molecule type" value="Genomic_DNA"/>
</dbReference>
<dbReference type="SUPFAM" id="SSF57802">
    <property type="entry name" value="Rubredoxin-like"/>
    <property type="match status" value="1"/>
</dbReference>